<reference evidence="2 3" key="1">
    <citation type="submission" date="2019-03" db="EMBL/GenBank/DDBJ databases">
        <title>Genomic Encyclopedia of Type Strains, Phase IV (KMG-IV): sequencing the most valuable type-strain genomes for metagenomic binning, comparative biology and taxonomic classification.</title>
        <authorList>
            <person name="Goeker M."/>
        </authorList>
    </citation>
    <scope>NUCLEOTIDE SEQUENCE [LARGE SCALE GENOMIC DNA]</scope>
    <source>
        <strain evidence="2 3">DSM 16380</strain>
    </source>
</reference>
<accession>A0A4R2NB66</accession>
<sequence>MKRFISFILVSINFLLITGSCVLGFYGYFFYSQETREQLANILLALNTLLELLELFVPSVYIGSILGLIGGVIYFFHGRR</sequence>
<dbReference type="RefSeq" id="WP_065189253.1">
    <property type="nucleotide sequence ID" value="NZ_LVXA01000001.1"/>
</dbReference>
<keyword evidence="1" id="KW-0812">Transmembrane</keyword>
<feature type="transmembrane region" description="Helical" evidence="1">
    <location>
        <begin position="55"/>
        <end position="76"/>
    </location>
</feature>
<evidence type="ECO:0000313" key="3">
    <source>
        <dbReference type="Proteomes" id="UP000295537"/>
    </source>
</evidence>
<keyword evidence="3" id="KW-1185">Reference proteome</keyword>
<evidence type="ECO:0000313" key="2">
    <source>
        <dbReference type="EMBL" id="TCP18389.1"/>
    </source>
</evidence>
<dbReference type="EMBL" id="SLXJ01000002">
    <property type="protein sequence ID" value="TCP18389.1"/>
    <property type="molecule type" value="Genomic_DNA"/>
</dbReference>
<feature type="transmembrane region" description="Helical" evidence="1">
    <location>
        <begin position="7"/>
        <end position="31"/>
    </location>
</feature>
<name>A0A4R2NB66_9PAST</name>
<proteinExistence type="predicted"/>
<dbReference type="Proteomes" id="UP000295537">
    <property type="component" value="Unassembled WGS sequence"/>
</dbReference>
<keyword evidence="1" id="KW-0472">Membrane</keyword>
<protein>
    <submittedName>
        <fullName evidence="2">Uncharacterized protein</fullName>
    </submittedName>
</protein>
<keyword evidence="1" id="KW-1133">Transmembrane helix</keyword>
<dbReference type="PROSITE" id="PS51257">
    <property type="entry name" value="PROKAR_LIPOPROTEIN"/>
    <property type="match status" value="1"/>
</dbReference>
<gene>
    <name evidence="2" type="ORF">EV693_10268</name>
</gene>
<organism evidence="2 3">
    <name type="scientific">Nicoletella semolina</name>
    <dbReference type="NCBI Taxonomy" id="271160"/>
    <lineage>
        <taxon>Bacteria</taxon>
        <taxon>Pseudomonadati</taxon>
        <taxon>Pseudomonadota</taxon>
        <taxon>Gammaproteobacteria</taxon>
        <taxon>Pasteurellales</taxon>
        <taxon>Pasteurellaceae</taxon>
        <taxon>Nicoletella</taxon>
    </lineage>
</organism>
<comment type="caution">
    <text evidence="2">The sequence shown here is derived from an EMBL/GenBank/DDBJ whole genome shotgun (WGS) entry which is preliminary data.</text>
</comment>
<dbReference type="AlphaFoldDB" id="A0A4R2NB66"/>
<evidence type="ECO:0000256" key="1">
    <source>
        <dbReference type="SAM" id="Phobius"/>
    </source>
</evidence>